<name>A0A9J6B6U3_SOLCO</name>
<gene>
    <name evidence="1" type="ORF">H5410_004234</name>
</gene>
<keyword evidence="2" id="KW-1185">Reference proteome</keyword>
<organism evidence="1 2">
    <name type="scientific">Solanum commersonii</name>
    <name type="common">Commerson's wild potato</name>
    <name type="synonym">Commerson's nightshade</name>
    <dbReference type="NCBI Taxonomy" id="4109"/>
    <lineage>
        <taxon>Eukaryota</taxon>
        <taxon>Viridiplantae</taxon>
        <taxon>Streptophyta</taxon>
        <taxon>Embryophyta</taxon>
        <taxon>Tracheophyta</taxon>
        <taxon>Spermatophyta</taxon>
        <taxon>Magnoliopsida</taxon>
        <taxon>eudicotyledons</taxon>
        <taxon>Gunneridae</taxon>
        <taxon>Pentapetalae</taxon>
        <taxon>asterids</taxon>
        <taxon>lamiids</taxon>
        <taxon>Solanales</taxon>
        <taxon>Solanaceae</taxon>
        <taxon>Solanoideae</taxon>
        <taxon>Solaneae</taxon>
        <taxon>Solanum</taxon>
    </lineage>
</organism>
<reference evidence="1 2" key="1">
    <citation type="submission" date="2020-09" db="EMBL/GenBank/DDBJ databases">
        <title>De no assembly of potato wild relative species, Solanum commersonii.</title>
        <authorList>
            <person name="Cho K."/>
        </authorList>
    </citation>
    <scope>NUCLEOTIDE SEQUENCE [LARGE SCALE GENOMIC DNA]</scope>
    <source>
        <strain evidence="1">LZ3.2</strain>
        <tissue evidence="1">Leaf</tissue>
    </source>
</reference>
<protein>
    <submittedName>
        <fullName evidence="1">Uncharacterized protein</fullName>
    </submittedName>
</protein>
<proteinExistence type="predicted"/>
<evidence type="ECO:0000313" key="2">
    <source>
        <dbReference type="Proteomes" id="UP000824120"/>
    </source>
</evidence>
<evidence type="ECO:0000313" key="1">
    <source>
        <dbReference type="EMBL" id="KAG5632517.1"/>
    </source>
</evidence>
<dbReference type="EMBL" id="JACXVP010000001">
    <property type="protein sequence ID" value="KAG5632517.1"/>
    <property type="molecule type" value="Genomic_DNA"/>
</dbReference>
<accession>A0A9J6B6U3</accession>
<comment type="caution">
    <text evidence="1">The sequence shown here is derived from an EMBL/GenBank/DDBJ whole genome shotgun (WGS) entry which is preliminary data.</text>
</comment>
<sequence>MKEMSERTLVEKMREEAERTMAETVGEEMKKEGTQVAEVDINFSSAEGVMEEETKEDGAKVDIDFSPVKGMVKGKVDEEMKEEGVIYNL</sequence>
<dbReference type="AlphaFoldDB" id="A0A9J6B6U3"/>
<dbReference type="Proteomes" id="UP000824120">
    <property type="component" value="Chromosome 1"/>
</dbReference>